<dbReference type="SUPFAM" id="SSF48264">
    <property type="entry name" value="Cytochrome P450"/>
    <property type="match status" value="1"/>
</dbReference>
<keyword evidence="5 11" id="KW-0479">Metal-binding</keyword>
<comment type="cofactor">
    <cofactor evidence="1">
        <name>heme</name>
        <dbReference type="ChEBI" id="CHEBI:30413"/>
    </cofactor>
</comment>
<evidence type="ECO:0000313" key="12">
    <source>
        <dbReference type="EMBL" id="KAK7409629.1"/>
    </source>
</evidence>
<evidence type="ECO:0000256" key="6">
    <source>
        <dbReference type="ARBA" id="ARBA00022989"/>
    </source>
</evidence>
<dbReference type="PANTHER" id="PTHR24287:SF17">
    <property type="entry name" value="P450, PUTATIVE (EUROFUNG)-RELATED"/>
    <property type="match status" value="1"/>
</dbReference>
<evidence type="ECO:0000256" key="1">
    <source>
        <dbReference type="ARBA" id="ARBA00001971"/>
    </source>
</evidence>
<keyword evidence="8 11" id="KW-0408">Iron</keyword>
<evidence type="ECO:0000313" key="13">
    <source>
        <dbReference type="Proteomes" id="UP001498476"/>
    </source>
</evidence>
<dbReference type="Proteomes" id="UP001498476">
    <property type="component" value="Unassembled WGS sequence"/>
</dbReference>
<dbReference type="Gene3D" id="1.10.630.10">
    <property type="entry name" value="Cytochrome P450"/>
    <property type="match status" value="1"/>
</dbReference>
<organism evidence="12 13">
    <name type="scientific">Neonectria punicea</name>
    <dbReference type="NCBI Taxonomy" id="979145"/>
    <lineage>
        <taxon>Eukaryota</taxon>
        <taxon>Fungi</taxon>
        <taxon>Dikarya</taxon>
        <taxon>Ascomycota</taxon>
        <taxon>Pezizomycotina</taxon>
        <taxon>Sordariomycetes</taxon>
        <taxon>Hypocreomycetidae</taxon>
        <taxon>Hypocreales</taxon>
        <taxon>Nectriaceae</taxon>
        <taxon>Neonectria</taxon>
    </lineage>
</organism>
<evidence type="ECO:0000256" key="11">
    <source>
        <dbReference type="RuleBase" id="RU000461"/>
    </source>
</evidence>
<evidence type="ECO:0000256" key="9">
    <source>
        <dbReference type="ARBA" id="ARBA00023033"/>
    </source>
</evidence>
<keyword evidence="10" id="KW-0472">Membrane</keyword>
<dbReference type="InterPro" id="IPR002401">
    <property type="entry name" value="Cyt_P450_E_grp-I"/>
</dbReference>
<dbReference type="CDD" id="cd11063">
    <property type="entry name" value="CYP52"/>
    <property type="match status" value="1"/>
</dbReference>
<comment type="caution">
    <text evidence="12">The sequence shown here is derived from an EMBL/GenBank/DDBJ whole genome shotgun (WGS) entry which is preliminary data.</text>
</comment>
<keyword evidence="13" id="KW-1185">Reference proteome</keyword>
<evidence type="ECO:0008006" key="14">
    <source>
        <dbReference type="Google" id="ProtNLM"/>
    </source>
</evidence>
<protein>
    <recommendedName>
        <fullName evidence="14">N-alkane-inducible cytochrome P450</fullName>
    </recommendedName>
</protein>
<name>A0ABR1GW82_9HYPO</name>
<keyword evidence="4" id="KW-0812">Transmembrane</keyword>
<evidence type="ECO:0000256" key="10">
    <source>
        <dbReference type="ARBA" id="ARBA00023136"/>
    </source>
</evidence>
<evidence type="ECO:0000256" key="5">
    <source>
        <dbReference type="ARBA" id="ARBA00022723"/>
    </source>
</evidence>
<dbReference type="PROSITE" id="PS00086">
    <property type="entry name" value="CYTOCHROME_P450"/>
    <property type="match status" value="1"/>
</dbReference>
<dbReference type="InterPro" id="IPR047146">
    <property type="entry name" value="Cyt_P450_E_CYP52_fungi"/>
</dbReference>
<evidence type="ECO:0000256" key="3">
    <source>
        <dbReference type="ARBA" id="ARBA00010617"/>
    </source>
</evidence>
<accession>A0ABR1GW82</accession>
<evidence type="ECO:0000256" key="4">
    <source>
        <dbReference type="ARBA" id="ARBA00022692"/>
    </source>
</evidence>
<evidence type="ECO:0000256" key="8">
    <source>
        <dbReference type="ARBA" id="ARBA00023004"/>
    </source>
</evidence>
<keyword evidence="6" id="KW-1133">Transmembrane helix</keyword>
<dbReference type="EMBL" id="JAZAVJ010000145">
    <property type="protein sequence ID" value="KAK7409629.1"/>
    <property type="molecule type" value="Genomic_DNA"/>
</dbReference>
<keyword evidence="11" id="KW-0349">Heme</keyword>
<dbReference type="PANTHER" id="PTHR24287">
    <property type="entry name" value="P450, PUTATIVE (EUROFUNG)-RELATED"/>
    <property type="match status" value="1"/>
</dbReference>
<gene>
    <name evidence="12" type="ORF">QQX98_008225</name>
</gene>
<reference evidence="12 13" key="1">
    <citation type="journal article" date="2025" name="Microbiol. Resour. Announc.">
        <title>Draft genome sequences for Neonectria magnoliae and Neonectria punicea, canker pathogens of Liriodendron tulipifera and Acer saccharum in West Virginia.</title>
        <authorList>
            <person name="Petronek H.M."/>
            <person name="Kasson M.T."/>
            <person name="Metheny A.M."/>
            <person name="Stauder C.M."/>
            <person name="Lovett B."/>
            <person name="Lynch S.C."/>
            <person name="Garnas J.R."/>
            <person name="Kasson L.R."/>
            <person name="Stajich J.E."/>
        </authorList>
    </citation>
    <scope>NUCLEOTIDE SEQUENCE [LARGE SCALE GENOMIC DNA]</scope>
    <source>
        <strain evidence="12 13">NRRL 64653</strain>
    </source>
</reference>
<evidence type="ECO:0000256" key="2">
    <source>
        <dbReference type="ARBA" id="ARBA00004167"/>
    </source>
</evidence>
<dbReference type="Pfam" id="PF00067">
    <property type="entry name" value="p450"/>
    <property type="match status" value="1"/>
</dbReference>
<comment type="subcellular location">
    <subcellularLocation>
        <location evidence="2">Membrane</location>
        <topology evidence="2">Single-pass membrane protein</topology>
    </subcellularLocation>
</comment>
<dbReference type="InterPro" id="IPR001128">
    <property type="entry name" value="Cyt_P450"/>
</dbReference>
<dbReference type="PRINTS" id="PR00385">
    <property type="entry name" value="P450"/>
</dbReference>
<evidence type="ECO:0000256" key="7">
    <source>
        <dbReference type="ARBA" id="ARBA00023002"/>
    </source>
</evidence>
<dbReference type="PRINTS" id="PR00463">
    <property type="entry name" value="EP450I"/>
</dbReference>
<sequence>MLSALLTAFFREHLVLTVILLLLPFPLQAIEGYFRRWRHSQARGCQEPASKVPVKDPIIGLDFLYNVLFGKAPERYLDSTWRAFQKMGTTYTEKRLTWEAVYTCEPQNLKQILATGAEDFDLPEFRTAVIGHLFGQGIFVLSGHSWKHARTVLRKNLKKDDPAPFLDTLERHFQAFKKHVPTDGAEIDLQPLFLGLAMDVATEVLMGHSTHMLDTQGDHSREQQFVDDYMVCSEEIIQQMQLGPLHAFRVNFAARRAKKRVYKYLDDFIEESLRKTDAKQDAKQDASLLTEIMSMSADRKGVSDQILHILLASRDTTSGLMSNLFFALAKNPQLYAKLRADVLRVAGDAPPTAAQLKDMAYLKWCVNESLRLHPVIPTNARVALRDTTLPRGGGVDGRSPLFVRKGTAMFYNVYAMHRDEATFGAGAEDFVPERWANLRPGWGYLPFNGGARSCVGQQYALLETHYIVARMAQTFATLESRDDEEWMELYALALCSKNGTRVAVTV</sequence>
<keyword evidence="9 11" id="KW-0503">Monooxygenase</keyword>
<proteinExistence type="inferred from homology"/>
<comment type="similarity">
    <text evidence="3 11">Belongs to the cytochrome P450 family.</text>
</comment>
<dbReference type="InterPro" id="IPR036396">
    <property type="entry name" value="Cyt_P450_sf"/>
</dbReference>
<keyword evidence="7 11" id="KW-0560">Oxidoreductase</keyword>
<dbReference type="InterPro" id="IPR017972">
    <property type="entry name" value="Cyt_P450_CS"/>
</dbReference>